<comment type="caution">
    <text evidence="1">The sequence shown here is derived from an EMBL/GenBank/DDBJ whole genome shotgun (WGS) entry which is preliminary data.</text>
</comment>
<dbReference type="EMBL" id="BARS01033152">
    <property type="protein sequence ID" value="GAG22652.1"/>
    <property type="molecule type" value="Genomic_DNA"/>
</dbReference>
<organism evidence="1">
    <name type="scientific">marine sediment metagenome</name>
    <dbReference type="NCBI Taxonomy" id="412755"/>
    <lineage>
        <taxon>unclassified sequences</taxon>
        <taxon>metagenomes</taxon>
        <taxon>ecological metagenomes</taxon>
    </lineage>
</organism>
<gene>
    <name evidence="1" type="ORF">S01H1_51375</name>
</gene>
<proteinExistence type="predicted"/>
<reference evidence="1" key="1">
    <citation type="journal article" date="2014" name="Front. Microbiol.">
        <title>High frequency of phylogenetically diverse reductive dehalogenase-homologous genes in deep subseafloor sedimentary metagenomes.</title>
        <authorList>
            <person name="Kawai M."/>
            <person name="Futagami T."/>
            <person name="Toyoda A."/>
            <person name="Takaki Y."/>
            <person name="Nishi S."/>
            <person name="Hori S."/>
            <person name="Arai W."/>
            <person name="Tsubouchi T."/>
            <person name="Morono Y."/>
            <person name="Uchiyama I."/>
            <person name="Ito T."/>
            <person name="Fujiyama A."/>
            <person name="Inagaki F."/>
            <person name="Takami H."/>
        </authorList>
    </citation>
    <scope>NUCLEOTIDE SEQUENCE</scope>
    <source>
        <strain evidence="1">Expedition CK06-06</strain>
    </source>
</reference>
<dbReference type="AlphaFoldDB" id="X0WHG8"/>
<accession>X0WHG8</accession>
<sequence>MTNSTVRASTIGLVRAAMRGPLPGIEAQITMAPQPRSFSPPS</sequence>
<protein>
    <submittedName>
        <fullName evidence="1">Uncharacterized protein</fullName>
    </submittedName>
</protein>
<feature type="non-terminal residue" evidence="1">
    <location>
        <position position="42"/>
    </location>
</feature>
<name>X0WHG8_9ZZZZ</name>
<evidence type="ECO:0000313" key="1">
    <source>
        <dbReference type="EMBL" id="GAG22652.1"/>
    </source>
</evidence>